<dbReference type="GO" id="GO:0006189">
    <property type="term" value="P:'de novo' IMP biosynthetic process"/>
    <property type="evidence" value="ECO:0007669"/>
    <property type="project" value="UniProtKB-UniRule"/>
</dbReference>
<dbReference type="GO" id="GO:0005829">
    <property type="term" value="C:cytosol"/>
    <property type="evidence" value="ECO:0007669"/>
    <property type="project" value="TreeGrafter"/>
</dbReference>
<dbReference type="NCBIfam" id="NF002049">
    <property type="entry name" value="PRK00881.1"/>
    <property type="match status" value="1"/>
</dbReference>
<dbReference type="Pfam" id="PF01808">
    <property type="entry name" value="AICARFT_IMPCHas"/>
    <property type="match status" value="1"/>
</dbReference>
<accession>A0A133XZR7</accession>
<dbReference type="EC" id="3.5.4.10" evidence="8"/>
<evidence type="ECO:0000313" key="10">
    <source>
        <dbReference type="EMBL" id="KXB36448.1"/>
    </source>
</evidence>
<evidence type="ECO:0000256" key="7">
    <source>
        <dbReference type="ARBA" id="ARBA00023268"/>
    </source>
</evidence>
<evidence type="ECO:0000256" key="6">
    <source>
        <dbReference type="ARBA" id="ARBA00022801"/>
    </source>
</evidence>
<keyword evidence="7 8" id="KW-0511">Multifunctional enzyme</keyword>
<dbReference type="PANTHER" id="PTHR11692:SF0">
    <property type="entry name" value="BIFUNCTIONAL PURINE BIOSYNTHESIS PROTEIN ATIC"/>
    <property type="match status" value="1"/>
</dbReference>
<dbReference type="Gene3D" id="3.40.140.20">
    <property type="match status" value="2"/>
</dbReference>
<keyword evidence="6 8" id="KW-0378">Hydrolase</keyword>
<dbReference type="GO" id="GO:0004643">
    <property type="term" value="F:phosphoribosylaminoimidazolecarboxamide formyltransferase activity"/>
    <property type="evidence" value="ECO:0007669"/>
    <property type="project" value="UniProtKB-UniRule"/>
</dbReference>
<dbReference type="OrthoDB" id="9802065at2"/>
<comment type="catalytic activity">
    <reaction evidence="8">
        <text>IMP + H2O = 5-formamido-1-(5-phospho-D-ribosyl)imidazole-4-carboxamide</text>
        <dbReference type="Rhea" id="RHEA:18445"/>
        <dbReference type="ChEBI" id="CHEBI:15377"/>
        <dbReference type="ChEBI" id="CHEBI:58053"/>
        <dbReference type="ChEBI" id="CHEBI:58467"/>
        <dbReference type="EC" id="3.5.4.10"/>
    </reaction>
</comment>
<comment type="similarity">
    <text evidence="3 8">Belongs to the PurH family.</text>
</comment>
<comment type="caution">
    <text evidence="10">The sequence shown here is derived from an EMBL/GenBank/DDBJ whole genome shotgun (WGS) entry which is preliminary data.</text>
</comment>
<dbReference type="FunFam" id="3.40.140.20:FF:000002">
    <property type="entry name" value="Bifunctional purine biosynthesis protein PurH"/>
    <property type="match status" value="1"/>
</dbReference>
<dbReference type="PATRIC" id="fig|87541.4.peg.809"/>
<keyword evidence="5 8" id="KW-0658">Purine biosynthesis</keyword>
<dbReference type="PANTHER" id="PTHR11692">
    <property type="entry name" value="BIFUNCTIONAL PURINE BIOSYNTHESIS PROTEIN PURH"/>
    <property type="match status" value="1"/>
</dbReference>
<dbReference type="SMART" id="SM00851">
    <property type="entry name" value="MGS"/>
    <property type="match status" value="1"/>
</dbReference>
<dbReference type="InterPro" id="IPR036914">
    <property type="entry name" value="MGS-like_dom_sf"/>
</dbReference>
<dbReference type="AlphaFoldDB" id="A0A133XZR7"/>
<dbReference type="InterPro" id="IPR011607">
    <property type="entry name" value="MGS-like_dom"/>
</dbReference>
<dbReference type="Proteomes" id="UP000070422">
    <property type="component" value="Unassembled WGS sequence"/>
</dbReference>
<comment type="pathway">
    <text evidence="1 8">Purine metabolism; IMP biosynthesis via de novo pathway; IMP from 5-formamido-1-(5-phospho-D-ribosyl)imidazole-4-carboxamide: step 1/1.</text>
</comment>
<dbReference type="GO" id="GO:0003937">
    <property type="term" value="F:IMP cyclohydrolase activity"/>
    <property type="evidence" value="ECO:0007669"/>
    <property type="project" value="UniProtKB-UniRule"/>
</dbReference>
<dbReference type="CDD" id="cd01421">
    <property type="entry name" value="IMPCH"/>
    <property type="match status" value="1"/>
</dbReference>
<organism evidence="10 11">
    <name type="scientific">Aerococcus christensenii</name>
    <dbReference type="NCBI Taxonomy" id="87541"/>
    <lineage>
        <taxon>Bacteria</taxon>
        <taxon>Bacillati</taxon>
        <taxon>Bacillota</taxon>
        <taxon>Bacilli</taxon>
        <taxon>Lactobacillales</taxon>
        <taxon>Aerococcaceae</taxon>
        <taxon>Aerococcus</taxon>
    </lineage>
</organism>
<dbReference type="Gene3D" id="3.40.50.1380">
    <property type="entry name" value="Methylglyoxal synthase-like domain"/>
    <property type="match status" value="1"/>
</dbReference>
<dbReference type="NCBIfam" id="TIGR00355">
    <property type="entry name" value="purH"/>
    <property type="match status" value="1"/>
</dbReference>
<evidence type="ECO:0000256" key="1">
    <source>
        <dbReference type="ARBA" id="ARBA00004844"/>
    </source>
</evidence>
<dbReference type="STRING" id="87541.AWM71_00900"/>
<comment type="pathway">
    <text evidence="2 8">Purine metabolism; IMP biosynthesis via de novo pathway; 5-formamido-1-(5-phospho-D-ribosyl)imidazole-4-carboxamide from 5-amino-1-(5-phospho-D-ribosyl)imidazole-4-carboxamide (10-formyl THF route): step 1/1.</text>
</comment>
<comment type="catalytic activity">
    <reaction evidence="8">
        <text>(6R)-10-formyltetrahydrofolate + 5-amino-1-(5-phospho-beta-D-ribosyl)imidazole-4-carboxamide = 5-formamido-1-(5-phospho-D-ribosyl)imidazole-4-carboxamide + (6S)-5,6,7,8-tetrahydrofolate</text>
        <dbReference type="Rhea" id="RHEA:22192"/>
        <dbReference type="ChEBI" id="CHEBI:57453"/>
        <dbReference type="ChEBI" id="CHEBI:58467"/>
        <dbReference type="ChEBI" id="CHEBI:58475"/>
        <dbReference type="ChEBI" id="CHEBI:195366"/>
        <dbReference type="EC" id="2.1.2.3"/>
    </reaction>
</comment>
<dbReference type="EMBL" id="LSCQ01000042">
    <property type="protein sequence ID" value="KXB36448.1"/>
    <property type="molecule type" value="Genomic_DNA"/>
</dbReference>
<dbReference type="EC" id="2.1.2.3" evidence="8"/>
<dbReference type="HAMAP" id="MF_00139">
    <property type="entry name" value="PurH"/>
    <property type="match status" value="1"/>
</dbReference>
<sequence>MTRALISVSDKSGIVDLAKSFVAEGIEILSTGGTQKVLEKAGLSVISVESVTGFPEMMDGRVKTLHPKIHGALLGLRDRKDHLQAMEDHQIVPIDYVVVNLYPFKETIANPQSTLSDAIENIDIGGPSMIRSAAKNYASVTVVTDPDDYALIQESLKEKGETDLELRARLAAKAFRHTAQYDALIAQYLTREVGEEQPESLTLTYQLKQSLRYGENSHQQAQFYEELLPVAFSLTQAIQIQGKELSYNNIKDADAALRMIAEFKEPTAIALKHMNPCGVGKADTIEQAFEYCFEADSTSIYGGIVVVNRPVTKALAQLLRPIFLEIVIAPSFDSEALEILSQKKNLRVMALSGFKEGIQPAKEYVSVMGGLLVQDQDIPQEENETFQAMGEKEADSDLREALAFAWKVVKHVKSNAIVVTNAYQTLGIGAGQMNRVGACKIAIEEAGQHMKQEAHSPMVLASDAFLPMRDTAAYACAHGIQAIIQPGGSIHDEDSIEEVDQAGIPMLKTGIRHFRH</sequence>
<evidence type="ECO:0000256" key="8">
    <source>
        <dbReference type="HAMAP-Rule" id="MF_00139"/>
    </source>
</evidence>
<dbReference type="UniPathway" id="UPA00074">
    <property type="reaction ID" value="UER00133"/>
</dbReference>
<dbReference type="SUPFAM" id="SSF53927">
    <property type="entry name" value="Cytidine deaminase-like"/>
    <property type="match status" value="1"/>
</dbReference>
<dbReference type="Pfam" id="PF02142">
    <property type="entry name" value="MGS"/>
    <property type="match status" value="1"/>
</dbReference>
<evidence type="ECO:0000256" key="5">
    <source>
        <dbReference type="ARBA" id="ARBA00022755"/>
    </source>
</evidence>
<feature type="domain" description="MGS-like" evidence="9">
    <location>
        <begin position="1"/>
        <end position="144"/>
    </location>
</feature>
<evidence type="ECO:0000256" key="3">
    <source>
        <dbReference type="ARBA" id="ARBA00007667"/>
    </source>
</evidence>
<dbReference type="InterPro" id="IPR024051">
    <property type="entry name" value="AICAR_Tfase_dup_dom_sf"/>
</dbReference>
<proteinExistence type="inferred from homology"/>
<evidence type="ECO:0000256" key="2">
    <source>
        <dbReference type="ARBA" id="ARBA00004954"/>
    </source>
</evidence>
<reference evidence="10 11" key="1">
    <citation type="submission" date="2016-01" db="EMBL/GenBank/DDBJ databases">
        <authorList>
            <person name="Oliw E.H."/>
        </authorList>
    </citation>
    <scope>NUCLEOTIDE SEQUENCE [LARGE SCALE GENOMIC DNA]</scope>
    <source>
        <strain evidence="10 11">KA00635</strain>
    </source>
</reference>
<protein>
    <recommendedName>
        <fullName evidence="8">Bifunctional purine biosynthesis protein PurH</fullName>
    </recommendedName>
    <domain>
        <recommendedName>
            <fullName evidence="8">Phosphoribosylaminoimidazolecarboxamide formyltransferase</fullName>
            <ecNumber evidence="8">2.1.2.3</ecNumber>
        </recommendedName>
        <alternativeName>
            <fullName evidence="8">AICAR transformylase</fullName>
        </alternativeName>
    </domain>
    <domain>
        <recommendedName>
            <fullName evidence="8">IMP cyclohydrolase</fullName>
            <ecNumber evidence="8">3.5.4.10</ecNumber>
        </recommendedName>
        <alternativeName>
            <fullName evidence="8">ATIC</fullName>
        </alternativeName>
        <alternativeName>
            <fullName evidence="8">IMP synthase</fullName>
        </alternativeName>
        <alternativeName>
            <fullName evidence="8">Inosinicase</fullName>
        </alternativeName>
    </domain>
</protein>
<dbReference type="SUPFAM" id="SSF52335">
    <property type="entry name" value="Methylglyoxal synthase-like"/>
    <property type="match status" value="1"/>
</dbReference>
<keyword evidence="4 8" id="KW-0808">Transferase</keyword>
<name>A0A133XZR7_9LACT</name>
<gene>
    <name evidence="8" type="primary">purH</name>
    <name evidence="10" type="ORF">HMPREF3187_00816</name>
</gene>
<comment type="domain">
    <text evidence="8">The IMP cyclohydrolase activity resides in the N-terminal region.</text>
</comment>
<evidence type="ECO:0000313" key="11">
    <source>
        <dbReference type="Proteomes" id="UP000070422"/>
    </source>
</evidence>
<dbReference type="PROSITE" id="PS51855">
    <property type="entry name" value="MGS"/>
    <property type="match status" value="1"/>
</dbReference>
<dbReference type="FunFam" id="3.40.50.1380:FF:000001">
    <property type="entry name" value="Bifunctional purine biosynthesis protein PurH"/>
    <property type="match status" value="1"/>
</dbReference>
<dbReference type="InterPro" id="IPR002695">
    <property type="entry name" value="PurH-like"/>
</dbReference>
<evidence type="ECO:0000256" key="4">
    <source>
        <dbReference type="ARBA" id="ARBA00022679"/>
    </source>
</evidence>
<dbReference type="InterPro" id="IPR016193">
    <property type="entry name" value="Cytidine_deaminase-like"/>
</dbReference>
<evidence type="ECO:0000259" key="9">
    <source>
        <dbReference type="PROSITE" id="PS51855"/>
    </source>
</evidence>
<dbReference type="RefSeq" id="WP_060936761.1">
    <property type="nucleotide sequence ID" value="NZ_KQ959306.1"/>
</dbReference>
<dbReference type="SMART" id="SM00798">
    <property type="entry name" value="AICARFT_IMPCHas"/>
    <property type="match status" value="1"/>
</dbReference>
<dbReference type="PIRSF" id="PIRSF000414">
    <property type="entry name" value="AICARFT_IMPCHas"/>
    <property type="match status" value="1"/>
</dbReference>